<dbReference type="GO" id="GO:0005737">
    <property type="term" value="C:cytoplasm"/>
    <property type="evidence" value="ECO:0007669"/>
    <property type="project" value="TreeGrafter"/>
</dbReference>
<feature type="domain" description="N-acetyltransferase" evidence="1">
    <location>
        <begin position="2"/>
        <end position="154"/>
    </location>
</feature>
<dbReference type="SUPFAM" id="SSF55729">
    <property type="entry name" value="Acyl-CoA N-acyltransferases (Nat)"/>
    <property type="match status" value="2"/>
</dbReference>
<dbReference type="GO" id="GO:0008999">
    <property type="term" value="F:protein-N-terminal-alanine acetyltransferase activity"/>
    <property type="evidence" value="ECO:0007669"/>
    <property type="project" value="TreeGrafter"/>
</dbReference>
<dbReference type="Pfam" id="PF13302">
    <property type="entry name" value="Acetyltransf_3"/>
    <property type="match status" value="2"/>
</dbReference>
<organism evidence="2 3">
    <name type="scientific">Phytohabitans rumicis</name>
    <dbReference type="NCBI Taxonomy" id="1076125"/>
    <lineage>
        <taxon>Bacteria</taxon>
        <taxon>Bacillati</taxon>
        <taxon>Actinomycetota</taxon>
        <taxon>Actinomycetes</taxon>
        <taxon>Micromonosporales</taxon>
        <taxon>Micromonosporaceae</taxon>
    </lineage>
</organism>
<proteinExistence type="predicted"/>
<name>A0A6V8LBU8_9ACTN</name>
<dbReference type="AlphaFoldDB" id="A0A6V8LBU8"/>
<keyword evidence="3" id="KW-1185">Reference proteome</keyword>
<comment type="caution">
    <text evidence="2">The sequence shown here is derived from an EMBL/GenBank/DDBJ whole genome shotgun (WGS) entry which is preliminary data.</text>
</comment>
<dbReference type="PANTHER" id="PTHR43441:SF10">
    <property type="entry name" value="ACETYLTRANSFERASE"/>
    <property type="match status" value="1"/>
</dbReference>
<dbReference type="InterPro" id="IPR016181">
    <property type="entry name" value="Acyl_CoA_acyltransferase"/>
</dbReference>
<dbReference type="PROSITE" id="PS51186">
    <property type="entry name" value="GNAT"/>
    <property type="match status" value="2"/>
</dbReference>
<evidence type="ECO:0000313" key="3">
    <source>
        <dbReference type="Proteomes" id="UP000482960"/>
    </source>
</evidence>
<reference evidence="2 3" key="1">
    <citation type="submission" date="2020-03" db="EMBL/GenBank/DDBJ databases">
        <title>Whole genome shotgun sequence of Phytohabitans rumicis NBRC 108638.</title>
        <authorList>
            <person name="Komaki H."/>
            <person name="Tamura T."/>
        </authorList>
    </citation>
    <scope>NUCLEOTIDE SEQUENCE [LARGE SCALE GENOMIC DNA]</scope>
    <source>
        <strain evidence="2 3">NBRC 108638</strain>
    </source>
</reference>
<evidence type="ECO:0000313" key="2">
    <source>
        <dbReference type="EMBL" id="GFJ91527.1"/>
    </source>
</evidence>
<gene>
    <name evidence="2" type="ORF">Prum_051690</name>
</gene>
<dbReference type="PANTHER" id="PTHR43441">
    <property type="entry name" value="RIBOSOMAL-PROTEIN-SERINE ACETYLTRANSFERASE"/>
    <property type="match status" value="1"/>
</dbReference>
<evidence type="ECO:0000259" key="1">
    <source>
        <dbReference type="PROSITE" id="PS51186"/>
    </source>
</evidence>
<protein>
    <recommendedName>
        <fullName evidence="1">N-acetyltransferase domain-containing protein</fullName>
    </recommendedName>
</protein>
<reference evidence="2 3" key="2">
    <citation type="submission" date="2020-03" db="EMBL/GenBank/DDBJ databases">
        <authorList>
            <person name="Ichikawa N."/>
            <person name="Kimura A."/>
            <person name="Kitahashi Y."/>
            <person name="Uohara A."/>
        </authorList>
    </citation>
    <scope>NUCLEOTIDE SEQUENCE [LARGE SCALE GENOMIC DNA]</scope>
    <source>
        <strain evidence="2 3">NBRC 108638</strain>
    </source>
</reference>
<sequence length="355" mass="37823">MIHLRKFREADTDDLVASQDNPRYARSDALHWITFGAPAAWAAGGAAYAIADPATDRLIGGVGVGRVLPERGQGEVDYWVAPWARRRGVATAAAKAACGWAFERGFSRLELLADLANGPSQRIALAAGFQHEGVRRNSGAGRHDLAVWARLADDPPGPTARLLPDLPGGALTDGAVTLRPVGPGDADFLHGLMSLPDVAGTSLPPVVPDREEIELRCARAEGHWLAGERLSLVIVDAATGIPAGELGLYYDDPRTAEATIGYAMLPAWRGRGMPTRAVRLLARWAFTEAGIGRLSAGTLPGNAASQRVLEKAGFRREGYLRGRLPGISRTRVDDVLFGLLAEDLARVQAARAMIP</sequence>
<dbReference type="InterPro" id="IPR000182">
    <property type="entry name" value="GNAT_dom"/>
</dbReference>
<dbReference type="Proteomes" id="UP000482960">
    <property type="component" value="Unassembled WGS sequence"/>
</dbReference>
<dbReference type="GO" id="GO:1990189">
    <property type="term" value="F:protein N-terminal-serine acetyltransferase activity"/>
    <property type="evidence" value="ECO:0007669"/>
    <property type="project" value="TreeGrafter"/>
</dbReference>
<dbReference type="EMBL" id="BLPG01000001">
    <property type="protein sequence ID" value="GFJ91527.1"/>
    <property type="molecule type" value="Genomic_DNA"/>
</dbReference>
<accession>A0A6V8LBU8</accession>
<feature type="domain" description="N-acetyltransferase" evidence="1">
    <location>
        <begin position="176"/>
        <end position="342"/>
    </location>
</feature>
<dbReference type="InterPro" id="IPR051908">
    <property type="entry name" value="Ribosomal_N-acetyltransferase"/>
</dbReference>
<dbReference type="Gene3D" id="3.40.630.30">
    <property type="match status" value="2"/>
</dbReference>
<dbReference type="RefSeq" id="WP_173078580.1">
    <property type="nucleotide sequence ID" value="NZ_BAABJB010000004.1"/>
</dbReference>